<evidence type="ECO:0000313" key="2">
    <source>
        <dbReference type="EMBL" id="OWK13804.1"/>
    </source>
</evidence>
<dbReference type="InterPro" id="IPR027685">
    <property type="entry name" value="Shroom_fam"/>
</dbReference>
<dbReference type="Proteomes" id="UP000242450">
    <property type="component" value="Chromosome 6"/>
</dbReference>
<dbReference type="EMBL" id="MKHE01000006">
    <property type="protein sequence ID" value="OWK13804.1"/>
    <property type="molecule type" value="Genomic_DNA"/>
</dbReference>
<dbReference type="GO" id="GO:0030864">
    <property type="term" value="C:cortical actin cytoskeleton"/>
    <property type="evidence" value="ECO:0007669"/>
    <property type="project" value="TreeGrafter"/>
</dbReference>
<keyword evidence="3" id="KW-1185">Reference proteome</keyword>
<reference evidence="2 3" key="1">
    <citation type="journal article" date="2018" name="Mol. Genet. Genomics">
        <title>The red deer Cervus elaphus genome CerEla1.0: sequencing, annotating, genes, and chromosomes.</title>
        <authorList>
            <person name="Bana N.A."/>
            <person name="Nyiri A."/>
            <person name="Nagy J."/>
            <person name="Frank K."/>
            <person name="Nagy T."/>
            <person name="Steger V."/>
            <person name="Schiller M."/>
            <person name="Lakatos P."/>
            <person name="Sugar L."/>
            <person name="Horn P."/>
            <person name="Barta E."/>
            <person name="Orosz L."/>
        </authorList>
    </citation>
    <scope>NUCLEOTIDE SEQUENCE [LARGE SCALE GENOMIC DNA]</scope>
    <source>
        <strain evidence="2">Hungarian</strain>
    </source>
</reference>
<dbReference type="GO" id="GO:0016324">
    <property type="term" value="C:apical plasma membrane"/>
    <property type="evidence" value="ECO:0007669"/>
    <property type="project" value="TreeGrafter"/>
</dbReference>
<dbReference type="GO" id="GO:0005912">
    <property type="term" value="C:adherens junction"/>
    <property type="evidence" value="ECO:0007669"/>
    <property type="project" value="TreeGrafter"/>
</dbReference>
<accession>A0A212D6T4</accession>
<evidence type="ECO:0000313" key="3">
    <source>
        <dbReference type="Proteomes" id="UP000242450"/>
    </source>
</evidence>
<dbReference type="GO" id="GO:0043296">
    <property type="term" value="C:apical junction complex"/>
    <property type="evidence" value="ECO:0007669"/>
    <property type="project" value="TreeGrafter"/>
</dbReference>
<feature type="compositionally biased region" description="Basic and acidic residues" evidence="1">
    <location>
        <begin position="286"/>
        <end position="305"/>
    </location>
</feature>
<dbReference type="PANTHER" id="PTHR15012">
    <property type="entry name" value="APICAL PROTEIN/SHROOM-RELATED"/>
    <property type="match status" value="1"/>
</dbReference>
<feature type="region of interest" description="Disordered" evidence="1">
    <location>
        <begin position="1"/>
        <end position="406"/>
    </location>
</feature>
<comment type="caution">
    <text evidence="2">The sequence shown here is derived from an EMBL/GenBank/DDBJ whole genome shotgun (WGS) entry which is preliminary data.</text>
</comment>
<feature type="non-terminal residue" evidence="2">
    <location>
        <position position="1"/>
    </location>
</feature>
<feature type="compositionally biased region" description="Low complexity" evidence="1">
    <location>
        <begin position="307"/>
        <end position="318"/>
    </location>
</feature>
<protein>
    <submittedName>
        <fullName evidence="2">SHROOM3</fullName>
    </submittedName>
</protein>
<dbReference type="AlphaFoldDB" id="A0A212D6T4"/>
<dbReference type="OrthoDB" id="10063560at2759"/>
<sequence length="468" mass="49078">GPGLAAASSLCSLREPSLPPRRETALLPATAVGSAGETQRASRDRSSSFAGGGHLGKRHRGDPAPRELLGGANSGSKGPQRLNGTPGEPSAWGATAGRAAKSMSAEDLLERSDVQTVPVHMRSRSSPTADKRQDVLLGKNSDFGLMKDPPFSCSSREEMPALRHHPSPHWGDSGCKAGSGGTSVPNGGPGPLDPPRQASRTPCPPPLSSGAHRHLPDARAAPLSSVLPAPGPSSYCSQAAAQPSTPAGTPRSGGGHSPAQPPSPERGMEERAGMRASPPWMKRAYTVREESLPEDPPKHYPKPRDAPSSSSTSDPDTPLGAPGMPGRLSLRISESALLASPPPREDCEDDEVFVRDPRPTTTSSPRCDDLLPPPPPPPPPPTTSQASPAQGLDHFPPPPPEAVCPAQWEEGYLEPCARSDDKEAVGMLVNCPAYYSVSAPKAELLNKIKAMPEEVNEEEEQADINEKK</sequence>
<feature type="non-terminal residue" evidence="2">
    <location>
        <position position="468"/>
    </location>
</feature>
<feature type="compositionally biased region" description="Pro residues" evidence="1">
    <location>
        <begin position="371"/>
        <end position="382"/>
    </location>
</feature>
<evidence type="ECO:0000256" key="1">
    <source>
        <dbReference type="SAM" id="MobiDB-lite"/>
    </source>
</evidence>
<dbReference type="GO" id="GO:0051015">
    <property type="term" value="F:actin filament binding"/>
    <property type="evidence" value="ECO:0007669"/>
    <property type="project" value="InterPro"/>
</dbReference>
<feature type="compositionally biased region" description="Polar residues" evidence="1">
    <location>
        <begin position="234"/>
        <end position="247"/>
    </location>
</feature>
<organism evidence="2 3">
    <name type="scientific">Cervus elaphus hippelaphus</name>
    <name type="common">European red deer</name>
    <dbReference type="NCBI Taxonomy" id="46360"/>
    <lineage>
        <taxon>Eukaryota</taxon>
        <taxon>Metazoa</taxon>
        <taxon>Chordata</taxon>
        <taxon>Craniata</taxon>
        <taxon>Vertebrata</taxon>
        <taxon>Euteleostomi</taxon>
        <taxon>Mammalia</taxon>
        <taxon>Eutheria</taxon>
        <taxon>Laurasiatheria</taxon>
        <taxon>Artiodactyla</taxon>
        <taxon>Ruminantia</taxon>
        <taxon>Pecora</taxon>
        <taxon>Cervidae</taxon>
        <taxon>Cervinae</taxon>
        <taxon>Cervus</taxon>
    </lineage>
</organism>
<dbReference type="GO" id="GO:0007015">
    <property type="term" value="P:actin filament organization"/>
    <property type="evidence" value="ECO:0007669"/>
    <property type="project" value="TreeGrafter"/>
</dbReference>
<name>A0A212D6T4_CEREH</name>
<proteinExistence type="predicted"/>
<dbReference type="PANTHER" id="PTHR15012:SF33">
    <property type="entry name" value="PROTEIN SHROOM3"/>
    <property type="match status" value="1"/>
</dbReference>
<gene>
    <name evidence="2" type="ORF">Celaphus_00017373</name>
</gene>